<reference evidence="14 15" key="1">
    <citation type="submission" date="2020-08" db="EMBL/GenBank/DDBJ databases">
        <title>Genome sequence of Nocardioides mesophilus KACC 16243T.</title>
        <authorList>
            <person name="Hyun D.-W."/>
            <person name="Bae J.-W."/>
        </authorList>
    </citation>
    <scope>NUCLEOTIDE SEQUENCE [LARGE SCALE GENOMIC DNA]</scope>
    <source>
        <strain evidence="14 15">KACC 16243</strain>
    </source>
</reference>
<dbReference type="Pfam" id="PF02518">
    <property type="entry name" value="HATPase_c"/>
    <property type="match status" value="1"/>
</dbReference>
<dbReference type="PROSITE" id="PS50109">
    <property type="entry name" value="HIS_KIN"/>
    <property type="match status" value="1"/>
</dbReference>
<evidence type="ECO:0000256" key="6">
    <source>
        <dbReference type="ARBA" id="ARBA00022692"/>
    </source>
</evidence>
<dbReference type="RefSeq" id="WP_187578140.1">
    <property type="nucleotide sequence ID" value="NZ_CP060713.1"/>
</dbReference>
<accession>A0A7G9R9M3</accession>
<dbReference type="PANTHER" id="PTHR45436:SF5">
    <property type="entry name" value="SENSOR HISTIDINE KINASE TRCS"/>
    <property type="match status" value="1"/>
</dbReference>
<dbReference type="InterPro" id="IPR003661">
    <property type="entry name" value="HisK_dim/P_dom"/>
</dbReference>
<dbReference type="SMART" id="SM00388">
    <property type="entry name" value="HisKA"/>
    <property type="match status" value="1"/>
</dbReference>
<dbReference type="SMART" id="SM00387">
    <property type="entry name" value="HATPase_c"/>
    <property type="match status" value="1"/>
</dbReference>
<dbReference type="Gene3D" id="1.10.287.130">
    <property type="match status" value="1"/>
</dbReference>
<dbReference type="SUPFAM" id="SSF47384">
    <property type="entry name" value="Homodimeric domain of signal transducing histidine kinase"/>
    <property type="match status" value="1"/>
</dbReference>
<evidence type="ECO:0000256" key="10">
    <source>
        <dbReference type="ARBA" id="ARBA00023136"/>
    </source>
</evidence>
<dbReference type="CDD" id="cd00082">
    <property type="entry name" value="HisKA"/>
    <property type="match status" value="1"/>
</dbReference>
<evidence type="ECO:0000256" key="11">
    <source>
        <dbReference type="SAM" id="Phobius"/>
    </source>
</evidence>
<dbReference type="GO" id="GO:0000155">
    <property type="term" value="F:phosphorelay sensor kinase activity"/>
    <property type="evidence" value="ECO:0007669"/>
    <property type="project" value="InterPro"/>
</dbReference>
<keyword evidence="10 11" id="KW-0472">Membrane</keyword>
<protein>
    <recommendedName>
        <fullName evidence="3">histidine kinase</fullName>
        <ecNumber evidence="3">2.7.13.3</ecNumber>
    </recommendedName>
</protein>
<dbReference type="Proteomes" id="UP000515947">
    <property type="component" value="Chromosome"/>
</dbReference>
<dbReference type="CDD" id="cd00075">
    <property type="entry name" value="HATPase"/>
    <property type="match status" value="1"/>
</dbReference>
<evidence type="ECO:0000256" key="2">
    <source>
        <dbReference type="ARBA" id="ARBA00004236"/>
    </source>
</evidence>
<dbReference type="InterPro" id="IPR036097">
    <property type="entry name" value="HisK_dim/P_sf"/>
</dbReference>
<evidence type="ECO:0000256" key="3">
    <source>
        <dbReference type="ARBA" id="ARBA00012438"/>
    </source>
</evidence>
<dbReference type="KEGG" id="nmes:H9L09_17700"/>
<dbReference type="SMART" id="SM00304">
    <property type="entry name" value="HAMP"/>
    <property type="match status" value="1"/>
</dbReference>
<evidence type="ECO:0000256" key="7">
    <source>
        <dbReference type="ARBA" id="ARBA00022777"/>
    </source>
</evidence>
<comment type="catalytic activity">
    <reaction evidence="1">
        <text>ATP + protein L-histidine = ADP + protein N-phospho-L-histidine.</text>
        <dbReference type="EC" id="2.7.13.3"/>
    </reaction>
</comment>
<feature type="transmembrane region" description="Helical" evidence="11">
    <location>
        <begin position="160"/>
        <end position="184"/>
    </location>
</feature>
<name>A0A7G9R9M3_9ACTN</name>
<dbReference type="EMBL" id="CP060713">
    <property type="protein sequence ID" value="QNN52298.1"/>
    <property type="molecule type" value="Genomic_DNA"/>
</dbReference>
<keyword evidence="9" id="KW-0902">Two-component regulatory system</keyword>
<feature type="domain" description="HAMP" evidence="13">
    <location>
        <begin position="185"/>
        <end position="237"/>
    </location>
</feature>
<dbReference type="InterPro" id="IPR004358">
    <property type="entry name" value="Sig_transdc_His_kin-like_C"/>
</dbReference>
<dbReference type="Gene3D" id="3.30.565.10">
    <property type="entry name" value="Histidine kinase-like ATPase, C-terminal domain"/>
    <property type="match status" value="1"/>
</dbReference>
<keyword evidence="7 14" id="KW-0418">Kinase</keyword>
<dbReference type="CDD" id="cd06225">
    <property type="entry name" value="HAMP"/>
    <property type="match status" value="1"/>
</dbReference>
<dbReference type="PRINTS" id="PR00344">
    <property type="entry name" value="BCTRLSENSOR"/>
</dbReference>
<sequence>MRRRLLALSVTLVGLVLVALTVPLVTTYAEDRTQDLFVNRLGHVTRFAVLAENALEAGDAAALDADLERYAEVYGGSVIVTNANREVVARTGRAGSGDPEVAEVVEDALAGRPSTPPPTAWPWSTGSVVIGSPVGRDAQVLGAVVLVAPTASVQDSVTTWLLWLTIGGLAVLLLTVFGLVAPFVGWVMRPVHDLDAAARRLAGGDLASRAHQTGPPELRTLAGSFNTMADNVEVSQQQQRDLVADAAHQLGNPLTSLRLRIEGLGATALERAEVQTVLEEADRLSTIVGSLLDLSQVGAHVVTPVPTDVAAQARHRCEMWAPVFTELRVDAPGQVLAASTDGLVDVVLDALLDNAAKFAPGAPVQVEVGAVADEVLLRVRDHGPGLAVDDVAKVGDRFFRGREHQNVAGTGLGLAIVRARVRDAGGRVEVGLADGGGLAVSVWLPRVRAGSGGSSAAPPDAGRPVR</sequence>
<dbReference type="InterPro" id="IPR003594">
    <property type="entry name" value="HATPase_dom"/>
</dbReference>
<dbReference type="InterPro" id="IPR003660">
    <property type="entry name" value="HAMP_dom"/>
</dbReference>
<keyword evidence="5" id="KW-0808">Transferase</keyword>
<evidence type="ECO:0000256" key="5">
    <source>
        <dbReference type="ARBA" id="ARBA00022679"/>
    </source>
</evidence>
<evidence type="ECO:0000256" key="4">
    <source>
        <dbReference type="ARBA" id="ARBA00022553"/>
    </source>
</evidence>
<evidence type="ECO:0000256" key="1">
    <source>
        <dbReference type="ARBA" id="ARBA00000085"/>
    </source>
</evidence>
<dbReference type="Gene3D" id="6.10.340.10">
    <property type="match status" value="1"/>
</dbReference>
<proteinExistence type="predicted"/>
<evidence type="ECO:0000256" key="8">
    <source>
        <dbReference type="ARBA" id="ARBA00022989"/>
    </source>
</evidence>
<dbReference type="InterPro" id="IPR050428">
    <property type="entry name" value="TCS_sensor_his_kinase"/>
</dbReference>
<feature type="domain" description="Histidine kinase" evidence="12">
    <location>
        <begin position="245"/>
        <end position="448"/>
    </location>
</feature>
<gene>
    <name evidence="14" type="ORF">H9L09_17700</name>
</gene>
<dbReference type="EC" id="2.7.13.3" evidence="3"/>
<evidence type="ECO:0000256" key="9">
    <source>
        <dbReference type="ARBA" id="ARBA00023012"/>
    </source>
</evidence>
<evidence type="ECO:0000313" key="14">
    <source>
        <dbReference type="EMBL" id="QNN52298.1"/>
    </source>
</evidence>
<evidence type="ECO:0000259" key="12">
    <source>
        <dbReference type="PROSITE" id="PS50109"/>
    </source>
</evidence>
<dbReference type="AlphaFoldDB" id="A0A7G9R9M3"/>
<comment type="subcellular location">
    <subcellularLocation>
        <location evidence="2">Cell membrane</location>
    </subcellularLocation>
</comment>
<dbReference type="SUPFAM" id="SSF55874">
    <property type="entry name" value="ATPase domain of HSP90 chaperone/DNA topoisomerase II/histidine kinase"/>
    <property type="match status" value="1"/>
</dbReference>
<evidence type="ECO:0000313" key="15">
    <source>
        <dbReference type="Proteomes" id="UP000515947"/>
    </source>
</evidence>
<keyword evidence="15" id="KW-1185">Reference proteome</keyword>
<keyword evidence="4" id="KW-0597">Phosphoprotein</keyword>
<evidence type="ECO:0000259" key="13">
    <source>
        <dbReference type="PROSITE" id="PS50885"/>
    </source>
</evidence>
<dbReference type="InterPro" id="IPR036890">
    <property type="entry name" value="HATPase_C_sf"/>
</dbReference>
<dbReference type="SUPFAM" id="SSF158472">
    <property type="entry name" value="HAMP domain-like"/>
    <property type="match status" value="1"/>
</dbReference>
<keyword evidence="6 11" id="KW-0812">Transmembrane</keyword>
<organism evidence="14 15">
    <name type="scientific">Nocardioides mesophilus</name>
    <dbReference type="NCBI Taxonomy" id="433659"/>
    <lineage>
        <taxon>Bacteria</taxon>
        <taxon>Bacillati</taxon>
        <taxon>Actinomycetota</taxon>
        <taxon>Actinomycetes</taxon>
        <taxon>Propionibacteriales</taxon>
        <taxon>Nocardioidaceae</taxon>
        <taxon>Nocardioides</taxon>
    </lineage>
</organism>
<dbReference type="Pfam" id="PF00512">
    <property type="entry name" value="HisKA"/>
    <property type="match status" value="1"/>
</dbReference>
<dbReference type="GO" id="GO:0005886">
    <property type="term" value="C:plasma membrane"/>
    <property type="evidence" value="ECO:0007669"/>
    <property type="project" value="UniProtKB-SubCell"/>
</dbReference>
<dbReference type="PROSITE" id="PS50885">
    <property type="entry name" value="HAMP"/>
    <property type="match status" value="1"/>
</dbReference>
<dbReference type="Pfam" id="PF00672">
    <property type="entry name" value="HAMP"/>
    <property type="match status" value="1"/>
</dbReference>
<keyword evidence="8 11" id="KW-1133">Transmembrane helix</keyword>
<dbReference type="PANTHER" id="PTHR45436">
    <property type="entry name" value="SENSOR HISTIDINE KINASE YKOH"/>
    <property type="match status" value="1"/>
</dbReference>
<dbReference type="InterPro" id="IPR005467">
    <property type="entry name" value="His_kinase_dom"/>
</dbReference>